<feature type="domain" description="4Fe-4S Wbl-type" evidence="2">
    <location>
        <begin position="37"/>
        <end position="99"/>
    </location>
</feature>
<name>A0A1X0E7U0_9MYCO</name>
<gene>
    <name evidence="3" type="ORF">BST28_08260</name>
</gene>
<evidence type="ECO:0000313" key="4">
    <source>
        <dbReference type="Proteomes" id="UP000192713"/>
    </source>
</evidence>
<dbReference type="AlphaFoldDB" id="A0A1X0E7U0"/>
<evidence type="ECO:0000259" key="2">
    <source>
        <dbReference type="PROSITE" id="PS51674"/>
    </source>
</evidence>
<dbReference type="Proteomes" id="UP000192713">
    <property type="component" value="Unassembled WGS sequence"/>
</dbReference>
<protein>
    <recommendedName>
        <fullName evidence="2">4Fe-4S Wbl-type domain-containing protein</fullName>
    </recommendedName>
</protein>
<evidence type="ECO:0000256" key="1">
    <source>
        <dbReference type="SAM" id="MobiDB-lite"/>
    </source>
</evidence>
<evidence type="ECO:0000313" key="3">
    <source>
        <dbReference type="EMBL" id="ORA80746.1"/>
    </source>
</evidence>
<dbReference type="InterPro" id="IPR034768">
    <property type="entry name" value="4FE4S_WBL"/>
</dbReference>
<accession>A0A1X0E7U0</accession>
<dbReference type="RefSeq" id="WP_165758062.1">
    <property type="nucleotide sequence ID" value="NZ_MVHU01000009.1"/>
</dbReference>
<comment type="caution">
    <text evidence="3">The sequence shown here is derived from an EMBL/GenBank/DDBJ whole genome shotgun (WGS) entry which is preliminary data.</text>
</comment>
<reference evidence="3 4" key="1">
    <citation type="submission" date="2017-02" db="EMBL/GenBank/DDBJ databases">
        <title>The new phylogeny of genus Mycobacterium.</title>
        <authorList>
            <person name="Tortoli E."/>
            <person name="Trovato A."/>
            <person name="Cirillo D.M."/>
        </authorList>
    </citation>
    <scope>NUCLEOTIDE SEQUENCE [LARGE SCALE GENOMIC DNA]</scope>
    <source>
        <strain evidence="3 4">DSM 45093</strain>
    </source>
</reference>
<dbReference type="Pfam" id="PF02467">
    <property type="entry name" value="Whib"/>
    <property type="match status" value="1"/>
</dbReference>
<organism evidence="3 4">
    <name type="scientific">Mycolicibacter kumamotonensis</name>
    <dbReference type="NCBI Taxonomy" id="354243"/>
    <lineage>
        <taxon>Bacteria</taxon>
        <taxon>Bacillati</taxon>
        <taxon>Actinomycetota</taxon>
        <taxon>Actinomycetes</taxon>
        <taxon>Mycobacteriales</taxon>
        <taxon>Mycobacteriaceae</taxon>
        <taxon>Mycolicibacter</taxon>
    </lineage>
</organism>
<feature type="region of interest" description="Disordered" evidence="1">
    <location>
        <begin position="80"/>
        <end position="105"/>
    </location>
</feature>
<proteinExistence type="predicted"/>
<dbReference type="EMBL" id="MVHU01000009">
    <property type="protein sequence ID" value="ORA80746.1"/>
    <property type="molecule type" value="Genomic_DNA"/>
</dbReference>
<dbReference type="PROSITE" id="PS51674">
    <property type="entry name" value="4FE4S_WBL"/>
    <property type="match status" value="1"/>
</dbReference>
<sequence length="105" mass="11306">MSTHTARRPRRDAARDGGAVELLAAVLAGVPKLPGAACRSHVTLFDRAADGDRQAAQEAISVCARCPVIDRCAQWIAEAHPRRPPPGVWAAQYQPPTTSRRKATK</sequence>